<dbReference type="Proteomes" id="UP001206639">
    <property type="component" value="Unassembled WGS sequence"/>
</dbReference>
<evidence type="ECO:0000313" key="1">
    <source>
        <dbReference type="EMBL" id="MCT7658029.1"/>
    </source>
</evidence>
<comment type="caution">
    <text evidence="1">The sequence shown here is derived from an EMBL/GenBank/DDBJ whole genome shotgun (WGS) entry which is preliminary data.</text>
</comment>
<proteinExistence type="predicted"/>
<organism evidence="1 2">
    <name type="scientific">Mycobacterium deserti</name>
    <dbReference type="NCBI Taxonomy" id="2978347"/>
    <lineage>
        <taxon>Bacteria</taxon>
        <taxon>Bacillati</taxon>
        <taxon>Actinomycetota</taxon>
        <taxon>Actinomycetes</taxon>
        <taxon>Mycobacteriales</taxon>
        <taxon>Mycobacteriaceae</taxon>
        <taxon>Mycobacterium</taxon>
    </lineage>
</organism>
<dbReference type="EMBL" id="JAODWD010000002">
    <property type="protein sequence ID" value="MCT7658029.1"/>
    <property type="molecule type" value="Genomic_DNA"/>
</dbReference>
<evidence type="ECO:0000313" key="2">
    <source>
        <dbReference type="Proteomes" id="UP001206639"/>
    </source>
</evidence>
<accession>A0ABT2M8U3</accession>
<protein>
    <recommendedName>
        <fullName evidence="3">Transposase</fullName>
    </recommendedName>
</protein>
<reference evidence="2" key="1">
    <citation type="submission" date="2023-07" db="EMBL/GenBank/DDBJ databases">
        <authorList>
            <person name="Deng Y."/>
            <person name="Zhang Y.-Q."/>
        </authorList>
    </citation>
    <scope>NUCLEOTIDE SEQUENCE [LARGE SCALE GENOMIC DNA]</scope>
    <source>
        <strain evidence="2">CPCC 205710</strain>
    </source>
</reference>
<dbReference type="RefSeq" id="WP_260992120.1">
    <property type="nucleotide sequence ID" value="NZ_JAODWD010000002.1"/>
</dbReference>
<gene>
    <name evidence="1" type="ORF">N4S67_06305</name>
</gene>
<evidence type="ECO:0008006" key="3">
    <source>
        <dbReference type="Google" id="ProtNLM"/>
    </source>
</evidence>
<name>A0ABT2M8U3_9MYCO</name>
<sequence length="45" mass="5226">MFLDDYLDYVASKLNRRPRQTLDWKTRAEALDELLSNSIKPTAVA</sequence>
<keyword evidence="2" id="KW-1185">Reference proteome</keyword>